<dbReference type="AlphaFoldDB" id="A0A1J1LFZ9"/>
<dbReference type="Proteomes" id="UP000184315">
    <property type="component" value="Unassembled WGS sequence"/>
</dbReference>
<evidence type="ECO:0000313" key="2">
    <source>
        <dbReference type="Proteomes" id="UP000184315"/>
    </source>
</evidence>
<protein>
    <submittedName>
        <fullName evidence="1">Uncharacterized protein</fullName>
    </submittedName>
</protein>
<organism evidence="1 2">
    <name type="scientific">Planktothrix tepida PCC 9214</name>
    <dbReference type="NCBI Taxonomy" id="671072"/>
    <lineage>
        <taxon>Bacteria</taxon>
        <taxon>Bacillati</taxon>
        <taxon>Cyanobacteriota</taxon>
        <taxon>Cyanophyceae</taxon>
        <taxon>Oscillatoriophycideae</taxon>
        <taxon>Oscillatoriales</taxon>
        <taxon>Microcoleaceae</taxon>
        <taxon>Planktothrix</taxon>
    </lineage>
</organism>
<dbReference type="STRING" id="671072.PL9214290975"/>
<name>A0A1J1LFZ9_9CYAN</name>
<proteinExistence type="predicted"/>
<dbReference type="EMBL" id="CZDF01000132">
    <property type="protein sequence ID" value="CUR31384.1"/>
    <property type="molecule type" value="Genomic_DNA"/>
</dbReference>
<gene>
    <name evidence="1" type="ORF">PL9214290975</name>
</gene>
<reference evidence="2" key="1">
    <citation type="submission" date="2015-10" db="EMBL/GenBank/DDBJ databases">
        <authorList>
            <person name="Regsiter A."/>
            <person name="william w."/>
        </authorList>
    </citation>
    <scope>NUCLEOTIDE SEQUENCE [LARGE SCALE GENOMIC DNA]</scope>
</reference>
<accession>A0A1J1LFZ9</accession>
<keyword evidence="2" id="KW-1185">Reference proteome</keyword>
<sequence>MNDNILMTSGVSVIFNPNPDSPCYCDDIGVGVIQRSFSF</sequence>
<evidence type="ECO:0000313" key="1">
    <source>
        <dbReference type="EMBL" id="CUR31384.1"/>
    </source>
</evidence>